<feature type="binding site" evidence="15">
    <location>
        <position position="457"/>
    </location>
    <ligand>
        <name>Mg(2+)</name>
        <dbReference type="ChEBI" id="CHEBI:18420"/>
    </ligand>
</feature>
<dbReference type="EMBL" id="WWEO01000044">
    <property type="protein sequence ID" value="NCD71411.1"/>
    <property type="molecule type" value="Genomic_DNA"/>
</dbReference>
<keyword evidence="6 15" id="KW-0460">Magnesium</keyword>
<feature type="binding site" description="via carbamate group" evidence="15">
    <location>
        <position position="135"/>
    </location>
    <ligand>
        <name>Mg(2+)</name>
        <dbReference type="ChEBI" id="CHEBI:18420"/>
    </ligand>
</feature>
<dbReference type="Gene3D" id="3.50.30.80">
    <property type="entry name" value="IlvD/EDD C-terminal domain-like"/>
    <property type="match status" value="1"/>
</dbReference>
<dbReference type="InterPro" id="IPR056740">
    <property type="entry name" value="ILV_EDD_C"/>
</dbReference>
<dbReference type="InterPro" id="IPR037237">
    <property type="entry name" value="IlvD/EDD_N"/>
</dbReference>
<dbReference type="PANTHER" id="PTHR21000:SF5">
    <property type="entry name" value="DIHYDROXY-ACID DEHYDRATASE, MITOCHONDRIAL"/>
    <property type="match status" value="1"/>
</dbReference>
<feature type="modified residue" description="N6-carboxylysine" evidence="15">
    <location>
        <position position="135"/>
    </location>
</feature>
<comment type="pathway">
    <text evidence="12 15">Amino-acid biosynthesis; L-valine biosynthesis; L-valine from pyruvate: step 3/4.</text>
</comment>
<keyword evidence="7 15" id="KW-0408">Iron</keyword>
<feature type="binding site" evidence="15">
    <location>
        <position position="134"/>
    </location>
    <ligand>
        <name>Mg(2+)</name>
        <dbReference type="ChEBI" id="CHEBI:18420"/>
    </ligand>
</feature>
<dbReference type="GO" id="GO:0051537">
    <property type="term" value="F:2 iron, 2 sulfur cluster binding"/>
    <property type="evidence" value="ECO:0007669"/>
    <property type="project" value="UniProtKB-UniRule"/>
</dbReference>
<dbReference type="PROSITE" id="PS00887">
    <property type="entry name" value="ILVD_EDD_2"/>
    <property type="match status" value="1"/>
</dbReference>
<dbReference type="InterPro" id="IPR042096">
    <property type="entry name" value="Dihydro-acid_dehy_C"/>
</dbReference>
<dbReference type="PANTHER" id="PTHR21000">
    <property type="entry name" value="DIHYDROXY-ACID DEHYDRATASE DAD"/>
    <property type="match status" value="1"/>
</dbReference>
<gene>
    <name evidence="15 18" type="primary">ilvD</name>
    <name evidence="18" type="ORF">GSY63_18740</name>
</gene>
<reference evidence="18" key="2">
    <citation type="submission" date="2020-10" db="EMBL/GenBank/DDBJ databases">
        <title>Mucilaginibacter sp. nov., isolated from soil.</title>
        <authorList>
            <person name="Jeon C.O."/>
        </authorList>
    </citation>
    <scope>NUCLEOTIDE SEQUENCE</scope>
    <source>
        <strain evidence="18">R11</strain>
    </source>
</reference>
<evidence type="ECO:0000256" key="12">
    <source>
        <dbReference type="ARBA" id="ARBA00029436"/>
    </source>
</evidence>
<evidence type="ECO:0000259" key="16">
    <source>
        <dbReference type="Pfam" id="PF00920"/>
    </source>
</evidence>
<feature type="active site" description="Proton acceptor" evidence="15">
    <location>
        <position position="483"/>
    </location>
</feature>
<keyword evidence="4 15" id="KW-0001">2Fe-2S</keyword>
<evidence type="ECO:0000313" key="19">
    <source>
        <dbReference type="Proteomes" id="UP000638732"/>
    </source>
</evidence>
<evidence type="ECO:0000256" key="1">
    <source>
        <dbReference type="ARBA" id="ARBA00001946"/>
    </source>
</evidence>
<comment type="caution">
    <text evidence="18">The sequence shown here is derived from an EMBL/GenBank/DDBJ whole genome shotgun (WGS) entry which is preliminary data.</text>
</comment>
<proteinExistence type="inferred from homology"/>
<keyword evidence="3 15" id="KW-0028">Amino-acid biosynthesis</keyword>
<dbReference type="InterPro" id="IPR020558">
    <property type="entry name" value="DiOHA_6PGluconate_deHydtase_CS"/>
</dbReference>
<dbReference type="NCBIfam" id="NF002068">
    <property type="entry name" value="PRK00911.1"/>
    <property type="match status" value="1"/>
</dbReference>
<dbReference type="HAMAP" id="MF_00012">
    <property type="entry name" value="IlvD"/>
    <property type="match status" value="1"/>
</dbReference>
<comment type="cofactor">
    <cofactor evidence="1 15">
        <name>Mg(2+)</name>
        <dbReference type="ChEBI" id="CHEBI:18420"/>
    </cofactor>
</comment>
<organism evidence="18 19">
    <name type="scientific">Mucilaginibacter agri</name>
    <dbReference type="NCBI Taxonomy" id="2695265"/>
    <lineage>
        <taxon>Bacteria</taxon>
        <taxon>Pseudomonadati</taxon>
        <taxon>Bacteroidota</taxon>
        <taxon>Sphingobacteriia</taxon>
        <taxon>Sphingobacteriales</taxon>
        <taxon>Sphingobacteriaceae</taxon>
        <taxon>Mucilaginibacter</taxon>
    </lineage>
</organism>
<dbReference type="AlphaFoldDB" id="A0A966DVF2"/>
<evidence type="ECO:0000256" key="4">
    <source>
        <dbReference type="ARBA" id="ARBA00022714"/>
    </source>
</evidence>
<dbReference type="FunFam" id="3.50.30.80:FF:000001">
    <property type="entry name" value="Dihydroxy-acid dehydratase"/>
    <property type="match status" value="1"/>
</dbReference>
<dbReference type="GO" id="GO:0009097">
    <property type="term" value="P:isoleucine biosynthetic process"/>
    <property type="evidence" value="ECO:0007669"/>
    <property type="project" value="UniProtKB-UniRule"/>
</dbReference>
<keyword evidence="10 15" id="KW-0100">Branched-chain amino acid biosynthesis</keyword>
<comment type="caution">
    <text evidence="15">Lacks conserved residue(s) required for the propagation of feature annotation.</text>
</comment>
<reference evidence="18" key="1">
    <citation type="submission" date="2020-01" db="EMBL/GenBank/DDBJ databases">
        <authorList>
            <person name="Seo Y.L."/>
        </authorList>
    </citation>
    <scope>NUCLEOTIDE SEQUENCE</scope>
    <source>
        <strain evidence="18">R11</strain>
    </source>
</reference>
<comment type="catalytic activity">
    <reaction evidence="11">
        <text>(2R)-2,3-dihydroxy-3-methylbutanoate = 3-methyl-2-oxobutanoate + H2O</text>
        <dbReference type="Rhea" id="RHEA:24809"/>
        <dbReference type="ChEBI" id="CHEBI:11851"/>
        <dbReference type="ChEBI" id="CHEBI:15377"/>
        <dbReference type="ChEBI" id="CHEBI:49072"/>
        <dbReference type="EC" id="4.2.1.9"/>
    </reaction>
    <physiologicalReaction direction="left-to-right" evidence="11">
        <dbReference type="Rhea" id="RHEA:24810"/>
    </physiologicalReaction>
</comment>
<evidence type="ECO:0000256" key="14">
    <source>
        <dbReference type="ARBA" id="ARBA00029490"/>
    </source>
</evidence>
<evidence type="ECO:0000256" key="7">
    <source>
        <dbReference type="ARBA" id="ARBA00023004"/>
    </source>
</evidence>
<keyword evidence="5 15" id="KW-0479">Metal-binding</keyword>
<keyword evidence="9 15" id="KW-0456">Lyase</keyword>
<evidence type="ECO:0000259" key="17">
    <source>
        <dbReference type="Pfam" id="PF24877"/>
    </source>
</evidence>
<dbReference type="GO" id="GO:0004160">
    <property type="term" value="F:dihydroxy-acid dehydratase activity"/>
    <property type="evidence" value="ECO:0007669"/>
    <property type="project" value="UniProtKB-UniRule"/>
</dbReference>
<feature type="domain" description="Dihydroxy-acid/6-phosphogluconate dehydratase C-terminal" evidence="17">
    <location>
        <begin position="375"/>
        <end position="564"/>
    </location>
</feature>
<feature type="binding site" evidence="15">
    <location>
        <position position="92"/>
    </location>
    <ligand>
        <name>Mg(2+)</name>
        <dbReference type="ChEBI" id="CHEBI:18420"/>
    </ligand>
</feature>
<evidence type="ECO:0000256" key="2">
    <source>
        <dbReference type="ARBA" id="ARBA00006486"/>
    </source>
</evidence>
<dbReference type="GO" id="GO:0009099">
    <property type="term" value="P:L-valine biosynthetic process"/>
    <property type="evidence" value="ECO:0007669"/>
    <property type="project" value="UniProtKB-UniRule"/>
</dbReference>
<dbReference type="NCBIfam" id="TIGR00110">
    <property type="entry name" value="ilvD"/>
    <property type="match status" value="1"/>
</dbReference>
<dbReference type="Pfam" id="PF24877">
    <property type="entry name" value="ILV_EDD_C"/>
    <property type="match status" value="1"/>
</dbReference>
<evidence type="ECO:0000256" key="3">
    <source>
        <dbReference type="ARBA" id="ARBA00022605"/>
    </source>
</evidence>
<comment type="catalytic activity">
    <reaction evidence="15">
        <text>(2R,3R)-2,3-dihydroxy-3-methylpentanoate = (S)-3-methyl-2-oxopentanoate + H2O</text>
        <dbReference type="Rhea" id="RHEA:27694"/>
        <dbReference type="ChEBI" id="CHEBI:15377"/>
        <dbReference type="ChEBI" id="CHEBI:35146"/>
        <dbReference type="ChEBI" id="CHEBI:49258"/>
        <dbReference type="EC" id="4.2.1.9"/>
    </reaction>
</comment>
<dbReference type="EC" id="4.2.1.9" evidence="14 15"/>
<comment type="pathway">
    <text evidence="13 15">Amino-acid biosynthesis; L-isoleucine biosynthesis; L-isoleucine from 2-oxobutanoate: step 3/4.</text>
</comment>
<accession>A0A966DVF2</accession>
<dbReference type="SUPFAM" id="SSF52016">
    <property type="entry name" value="LeuD/IlvD-like"/>
    <property type="match status" value="1"/>
</dbReference>
<dbReference type="GO" id="GO:0000287">
    <property type="term" value="F:magnesium ion binding"/>
    <property type="evidence" value="ECO:0007669"/>
    <property type="project" value="UniProtKB-UniRule"/>
</dbReference>
<keyword evidence="8 15" id="KW-0411">Iron-sulfur</keyword>
<comment type="subunit">
    <text evidence="15">Homodimer.</text>
</comment>
<dbReference type="PROSITE" id="PS00886">
    <property type="entry name" value="ILVD_EDD_1"/>
    <property type="match status" value="1"/>
</dbReference>
<dbReference type="InterPro" id="IPR000581">
    <property type="entry name" value="ILV_EDD_N"/>
</dbReference>
<protein>
    <recommendedName>
        <fullName evidence="14 15">Dihydroxy-acid dehydratase</fullName>
        <shortName evidence="15">DAD</shortName>
        <ecNumber evidence="14 15">4.2.1.9</ecNumber>
    </recommendedName>
</protein>
<feature type="domain" description="Dihydroxy-acid/6-phosphogluconate dehydratase N-terminal" evidence="16">
    <location>
        <begin position="45"/>
        <end position="362"/>
    </location>
</feature>
<comment type="function">
    <text evidence="15">Functions in the biosynthesis of branched-chain amino acids. Catalyzes the dehydration of (2R,3R)-2,3-dihydroxy-3-methylpentanoate (2,3-dihydroxy-3-methylvalerate) into 2-oxo-3-methylpentanoate (2-oxo-3-methylvalerate) and of (2R)-2,3-dihydroxy-3-methylbutanoate (2,3-dihydroxyisovalerate) into 2-oxo-3-methylbutanoate (2-oxoisovalerate), the penultimate precursor to L-isoleucine and L-valine, respectively.</text>
</comment>
<comment type="cofactor">
    <cofactor evidence="15">
        <name>[2Fe-2S] cluster</name>
        <dbReference type="ChEBI" id="CHEBI:190135"/>
    </cofactor>
    <text evidence="15">Binds 1 [2Fe-2S] cluster per subunit. This cluster acts as a Lewis acid cofactor.</text>
</comment>
<evidence type="ECO:0000256" key="13">
    <source>
        <dbReference type="ARBA" id="ARBA00029437"/>
    </source>
</evidence>
<evidence type="ECO:0000313" key="18">
    <source>
        <dbReference type="EMBL" id="NCD71411.1"/>
    </source>
</evidence>
<evidence type="ECO:0000256" key="11">
    <source>
        <dbReference type="ARBA" id="ARBA00029304"/>
    </source>
</evidence>
<dbReference type="RefSeq" id="WP_166587370.1">
    <property type="nucleotide sequence ID" value="NZ_WWEO01000044.1"/>
</dbReference>
<dbReference type="SUPFAM" id="SSF143975">
    <property type="entry name" value="IlvD/EDD N-terminal domain-like"/>
    <property type="match status" value="1"/>
</dbReference>
<sequence length="569" mass="60580">MSTTTDTEQSVELNRYSKTLTADPTQPAAQAMLYGIGLTDDDLKKPQVGIASMGYDGNTCNMHLNDLAKVIKTSTWEENMVGLIFNTIGVSDGMSNGTEGMRYSLVSRDIIADSIEAVCGAQYYDGLITIPGCDKNMPGSLIAMGRLNRPSIMVYGGTIKPGHWKGEDLNIVSAFEALGKKIAGQIDDVDFMGIVKNACPSAGACGGIYTANTMAAAIEALGMSLPYSSSNPALSEEKQAECRAAGKYIYKLLEKDIKPSDIMTRKAFENAIITIMVMGGSTNAVLHLIAMAKSVNVPLTQDDFQELTNRTPLLADMKPSGKYMMEDLHNVGGVPAVMKYLLKLGWLHGECLTVTGQTLAENLAEVPELDFDTQKVILPVEQAIKATGHLQILYGNLATGGSVAKITGKEGERFEGPARVFDGEFELIHGIQSGRVKSGDVVVIRNVGPKGAPGMPEMLKPTSAIFGAGLGSSVALITDGRFSGGTHGFVVGHITPEAYDGGGIAFVKDDDKIIIDAVTNQINLIISDEEMAARRAAWVQPKLKVTKGVLYKYAKSVTTAAEGCVTDGE</sequence>
<dbReference type="InterPro" id="IPR004404">
    <property type="entry name" value="DihydroxyA_deHydtase"/>
</dbReference>
<dbReference type="InterPro" id="IPR050165">
    <property type="entry name" value="DHAD_IlvD/Edd"/>
</dbReference>
<evidence type="ECO:0000256" key="6">
    <source>
        <dbReference type="ARBA" id="ARBA00022842"/>
    </source>
</evidence>
<feature type="binding site" evidence="15">
    <location>
        <position position="60"/>
    </location>
    <ligand>
        <name>[2Fe-2S] cluster</name>
        <dbReference type="ChEBI" id="CHEBI:190135"/>
    </ligand>
</feature>
<evidence type="ECO:0000256" key="8">
    <source>
        <dbReference type="ARBA" id="ARBA00023014"/>
    </source>
</evidence>
<keyword evidence="19" id="KW-1185">Reference proteome</keyword>
<comment type="similarity">
    <text evidence="2 15">Belongs to the IlvD/Edd family.</text>
</comment>
<dbReference type="Pfam" id="PF00920">
    <property type="entry name" value="ILVD_EDD_N"/>
    <property type="match status" value="1"/>
</dbReference>
<evidence type="ECO:0000256" key="5">
    <source>
        <dbReference type="ARBA" id="ARBA00022723"/>
    </source>
</evidence>
<evidence type="ECO:0000256" key="9">
    <source>
        <dbReference type="ARBA" id="ARBA00023239"/>
    </source>
</evidence>
<name>A0A966DVF2_9SPHI</name>
<evidence type="ECO:0000256" key="10">
    <source>
        <dbReference type="ARBA" id="ARBA00023304"/>
    </source>
</evidence>
<dbReference type="Proteomes" id="UP000638732">
    <property type="component" value="Unassembled WGS sequence"/>
</dbReference>
<evidence type="ECO:0000256" key="15">
    <source>
        <dbReference type="HAMAP-Rule" id="MF_00012"/>
    </source>
</evidence>